<dbReference type="FunFam" id="3.30.70.270:FF:000001">
    <property type="entry name" value="Diguanylate cyclase domain protein"/>
    <property type="match status" value="1"/>
</dbReference>
<dbReference type="SUPFAM" id="SSF109604">
    <property type="entry name" value="HD-domain/PDEase-like"/>
    <property type="match status" value="1"/>
</dbReference>
<feature type="transmembrane region" description="Helical" evidence="1">
    <location>
        <begin position="49"/>
        <end position="69"/>
    </location>
</feature>
<feature type="domain" description="HD-GYP" evidence="3">
    <location>
        <begin position="365"/>
        <end position="560"/>
    </location>
</feature>
<keyword evidence="1" id="KW-0812">Transmembrane</keyword>
<accession>A0A1B7LKI9</accession>
<dbReference type="InterPro" id="IPR003607">
    <property type="entry name" value="HD/PDEase_dom"/>
</dbReference>
<dbReference type="PROSITE" id="PS50887">
    <property type="entry name" value="GGDEF"/>
    <property type="match status" value="1"/>
</dbReference>
<organism evidence="4 5">
    <name type="scientific">Desulfotomaculum copahuensis</name>
    <dbReference type="NCBI Taxonomy" id="1838280"/>
    <lineage>
        <taxon>Bacteria</taxon>
        <taxon>Bacillati</taxon>
        <taxon>Bacillota</taxon>
        <taxon>Clostridia</taxon>
        <taxon>Eubacteriales</taxon>
        <taxon>Desulfotomaculaceae</taxon>
        <taxon>Desulfotomaculum</taxon>
    </lineage>
</organism>
<dbReference type="CDD" id="cd01949">
    <property type="entry name" value="GGDEF"/>
    <property type="match status" value="1"/>
</dbReference>
<dbReference type="Pfam" id="PF00990">
    <property type="entry name" value="GGDEF"/>
    <property type="match status" value="1"/>
</dbReference>
<comment type="caution">
    <text evidence="4">The sequence shown here is derived from an EMBL/GenBank/DDBJ whole genome shotgun (WGS) entry which is preliminary data.</text>
</comment>
<evidence type="ECO:0000313" key="5">
    <source>
        <dbReference type="Proteomes" id="UP000078532"/>
    </source>
</evidence>
<keyword evidence="5" id="KW-1185">Reference proteome</keyword>
<dbReference type="InterPro" id="IPR006675">
    <property type="entry name" value="HDIG_dom"/>
</dbReference>
<dbReference type="InterPro" id="IPR043128">
    <property type="entry name" value="Rev_trsase/Diguanyl_cyclase"/>
</dbReference>
<dbReference type="RefSeq" id="WP_066665772.1">
    <property type="nucleotide sequence ID" value="NZ_LYVF01000002.1"/>
</dbReference>
<protein>
    <recommendedName>
        <fullName evidence="6">Diguanylate cyclase</fullName>
    </recommendedName>
</protein>
<dbReference type="NCBIfam" id="TIGR00254">
    <property type="entry name" value="GGDEF"/>
    <property type="match status" value="1"/>
</dbReference>
<evidence type="ECO:0000259" key="2">
    <source>
        <dbReference type="PROSITE" id="PS50887"/>
    </source>
</evidence>
<dbReference type="PANTHER" id="PTHR43155:SF2">
    <property type="entry name" value="CYCLIC DI-GMP PHOSPHODIESTERASE PA4108"/>
    <property type="match status" value="1"/>
</dbReference>
<dbReference type="SUPFAM" id="SSF55073">
    <property type="entry name" value="Nucleotide cyclase"/>
    <property type="match status" value="1"/>
</dbReference>
<keyword evidence="1" id="KW-0472">Membrane</keyword>
<evidence type="ECO:0000259" key="3">
    <source>
        <dbReference type="PROSITE" id="PS51832"/>
    </source>
</evidence>
<feature type="domain" description="GGDEF" evidence="2">
    <location>
        <begin position="219"/>
        <end position="354"/>
    </location>
</feature>
<reference evidence="4 5" key="1">
    <citation type="submission" date="2016-04" db="EMBL/GenBank/DDBJ databases">
        <authorList>
            <person name="Evans L.H."/>
            <person name="Alamgir A."/>
            <person name="Owens N."/>
            <person name="Weber N.D."/>
            <person name="Virtaneva K."/>
            <person name="Barbian K."/>
            <person name="Babar A."/>
            <person name="Rosenke K."/>
        </authorList>
    </citation>
    <scope>NUCLEOTIDE SEQUENCE [LARGE SCALE GENOMIC DNA]</scope>
    <source>
        <strain evidence="4 5">LMa1</strain>
    </source>
</reference>
<keyword evidence="1" id="KW-1133">Transmembrane helix</keyword>
<gene>
    <name evidence="4" type="ORF">A6M21_01785</name>
</gene>
<sequence length="566" mass="63459">MRDWKEKRKKDFFEHVNVLHSAGILIFILALISAYNIKLLDFNNALSQVGFVSIIILAGMLIYLGYKIYYNLDIDRLPNAAEVLLVIALIPASITLAYLANGQFGVKMVLLIPVLIASSAWGKEFGLGVATLACMALFYVDLSNPVIKNFQFVFEQDLVNTGVIMLTAWYVGGMTNVERDTREALIEMANVDGLTDLYNHRCFQDKLLLSLSEAKGNHSRLSLIMMDIDYFKHYNDLFGHQAGDQVLITIGGILKNLVKPPFYAARYGGEEFVVVMPGADLEAAAALDAEIKKAVAETPLKGMEFQPGGRLTISSGIAGYPWHDHTPWGLIKAADDALYQAKYGRRNKLHFYFSVVDELRSLSSSETELINFLKPLLAIINVRDRYTYGHSERVTVYATALAGKLNLPPDEVELIRHSAQLHDIGKIEIDTEILNKPGKLTGEEWEIIKKHPVWGSEILRPLTSLTGVMPVIRHHHENLDGTGYPDGLAGEDIPRGARILRIVDSFDAITTNRPYKKRLNEEEACREMQRGAGRLYDQDMLDTFIQMVRKKELPAVIRQPDIVPES</sequence>
<dbReference type="CDD" id="cd00077">
    <property type="entry name" value="HDc"/>
    <property type="match status" value="1"/>
</dbReference>
<dbReference type="InterPro" id="IPR029787">
    <property type="entry name" value="Nucleotide_cyclase"/>
</dbReference>
<dbReference type="InterPro" id="IPR037522">
    <property type="entry name" value="HD_GYP_dom"/>
</dbReference>
<evidence type="ECO:0000256" key="1">
    <source>
        <dbReference type="SAM" id="Phobius"/>
    </source>
</evidence>
<dbReference type="Gene3D" id="3.30.70.270">
    <property type="match status" value="1"/>
</dbReference>
<evidence type="ECO:0008006" key="6">
    <source>
        <dbReference type="Google" id="ProtNLM"/>
    </source>
</evidence>
<name>A0A1B7LKI9_9FIRM</name>
<feature type="transmembrane region" description="Helical" evidence="1">
    <location>
        <begin position="12"/>
        <end position="37"/>
    </location>
</feature>
<dbReference type="Proteomes" id="UP000078532">
    <property type="component" value="Unassembled WGS sequence"/>
</dbReference>
<dbReference type="SMART" id="SM00471">
    <property type="entry name" value="HDc"/>
    <property type="match status" value="1"/>
</dbReference>
<dbReference type="STRING" id="1838280.A6M21_01785"/>
<dbReference type="AlphaFoldDB" id="A0A1B7LKI9"/>
<evidence type="ECO:0000313" key="4">
    <source>
        <dbReference type="EMBL" id="OAT87053.1"/>
    </source>
</evidence>
<dbReference type="NCBIfam" id="TIGR00277">
    <property type="entry name" value="HDIG"/>
    <property type="match status" value="1"/>
</dbReference>
<dbReference type="SMART" id="SM00267">
    <property type="entry name" value="GGDEF"/>
    <property type="match status" value="1"/>
</dbReference>
<dbReference type="OrthoDB" id="9798833at2"/>
<feature type="transmembrane region" description="Helical" evidence="1">
    <location>
        <begin position="81"/>
        <end position="100"/>
    </location>
</feature>
<dbReference type="Gene3D" id="1.10.3210.10">
    <property type="entry name" value="Hypothetical protein af1432"/>
    <property type="match status" value="1"/>
</dbReference>
<dbReference type="InterPro" id="IPR000160">
    <property type="entry name" value="GGDEF_dom"/>
</dbReference>
<dbReference type="PROSITE" id="PS51832">
    <property type="entry name" value="HD_GYP"/>
    <property type="match status" value="1"/>
</dbReference>
<dbReference type="EMBL" id="LYVF01000002">
    <property type="protein sequence ID" value="OAT87053.1"/>
    <property type="molecule type" value="Genomic_DNA"/>
</dbReference>
<dbReference type="PANTHER" id="PTHR43155">
    <property type="entry name" value="CYCLIC DI-GMP PHOSPHODIESTERASE PA4108-RELATED"/>
    <property type="match status" value="1"/>
</dbReference>
<dbReference type="Pfam" id="PF13487">
    <property type="entry name" value="HD_5"/>
    <property type="match status" value="1"/>
</dbReference>
<proteinExistence type="predicted"/>